<dbReference type="InterPro" id="IPR031322">
    <property type="entry name" value="Shikimate/glucono_kinase"/>
</dbReference>
<keyword evidence="6 7" id="KW-0057">Aromatic amino acid biosynthesis</keyword>
<feature type="binding site" evidence="7">
    <location>
        <begin position="13"/>
        <end position="18"/>
    </location>
    <ligand>
        <name>ATP</name>
        <dbReference type="ChEBI" id="CHEBI:30616"/>
    </ligand>
</feature>
<proteinExistence type="inferred from homology"/>
<keyword evidence="2 7" id="KW-0808">Transferase</keyword>
<dbReference type="KEGG" id="marq:MARGE09_P3006"/>
<evidence type="ECO:0000256" key="2">
    <source>
        <dbReference type="ARBA" id="ARBA00022679"/>
    </source>
</evidence>
<keyword evidence="7" id="KW-0963">Cytoplasm</keyword>
<dbReference type="EC" id="2.7.1.71" evidence="7"/>
<dbReference type="PANTHER" id="PTHR21087">
    <property type="entry name" value="SHIKIMATE KINASE"/>
    <property type="match status" value="1"/>
</dbReference>
<dbReference type="Proteomes" id="UP001320119">
    <property type="component" value="Chromosome"/>
</dbReference>
<dbReference type="Pfam" id="PF01202">
    <property type="entry name" value="SKI"/>
    <property type="match status" value="1"/>
</dbReference>
<dbReference type="GO" id="GO:0004765">
    <property type="term" value="F:shikimate kinase activity"/>
    <property type="evidence" value="ECO:0007669"/>
    <property type="project" value="UniProtKB-UniRule"/>
</dbReference>
<comment type="subunit">
    <text evidence="7">Monomer.</text>
</comment>
<dbReference type="InterPro" id="IPR000623">
    <property type="entry name" value="Shikimate_kinase/TSH1"/>
</dbReference>
<keyword evidence="5 7" id="KW-0067">ATP-binding</keyword>
<comment type="caution">
    <text evidence="7">Lacks conserved residue(s) required for the propagation of feature annotation.</text>
</comment>
<keyword evidence="4 7" id="KW-0418">Kinase</keyword>
<evidence type="ECO:0000256" key="4">
    <source>
        <dbReference type="ARBA" id="ARBA00022777"/>
    </source>
</evidence>
<comment type="subcellular location">
    <subcellularLocation>
        <location evidence="7">Cytoplasm</location>
    </subcellularLocation>
</comment>
<evidence type="ECO:0000256" key="7">
    <source>
        <dbReference type="HAMAP-Rule" id="MF_00109"/>
    </source>
</evidence>
<dbReference type="CDD" id="cd00464">
    <property type="entry name" value="SK"/>
    <property type="match status" value="1"/>
</dbReference>
<evidence type="ECO:0000256" key="3">
    <source>
        <dbReference type="ARBA" id="ARBA00022741"/>
    </source>
</evidence>
<comment type="catalytic activity">
    <reaction evidence="7">
        <text>shikimate + ATP = 3-phosphoshikimate + ADP + H(+)</text>
        <dbReference type="Rhea" id="RHEA:13121"/>
        <dbReference type="ChEBI" id="CHEBI:15378"/>
        <dbReference type="ChEBI" id="CHEBI:30616"/>
        <dbReference type="ChEBI" id="CHEBI:36208"/>
        <dbReference type="ChEBI" id="CHEBI:145989"/>
        <dbReference type="ChEBI" id="CHEBI:456216"/>
        <dbReference type="EC" id="2.7.1.71"/>
    </reaction>
</comment>
<feature type="binding site" evidence="7">
    <location>
        <position position="35"/>
    </location>
    <ligand>
        <name>substrate</name>
    </ligand>
</feature>
<name>A0AAN2BLA2_9GAMM</name>
<dbReference type="GO" id="GO:0009423">
    <property type="term" value="P:chorismate biosynthetic process"/>
    <property type="evidence" value="ECO:0007669"/>
    <property type="project" value="UniProtKB-UniRule"/>
</dbReference>
<dbReference type="AlphaFoldDB" id="A0AAN2BLA2"/>
<gene>
    <name evidence="7" type="primary">aroK</name>
    <name evidence="8" type="ORF">MARGE09_P3006</name>
</gene>
<dbReference type="PRINTS" id="PR01100">
    <property type="entry name" value="SHIKIMTKNASE"/>
</dbReference>
<dbReference type="GO" id="GO:0008652">
    <property type="term" value="P:amino acid biosynthetic process"/>
    <property type="evidence" value="ECO:0007669"/>
    <property type="project" value="UniProtKB-KW"/>
</dbReference>
<evidence type="ECO:0000256" key="6">
    <source>
        <dbReference type="ARBA" id="ARBA00023141"/>
    </source>
</evidence>
<dbReference type="GO" id="GO:0000287">
    <property type="term" value="F:magnesium ion binding"/>
    <property type="evidence" value="ECO:0007669"/>
    <property type="project" value="UniProtKB-UniRule"/>
</dbReference>
<feature type="binding site" evidence="7">
    <location>
        <position position="17"/>
    </location>
    <ligand>
        <name>Mg(2+)</name>
        <dbReference type="ChEBI" id="CHEBI:18420"/>
    </ligand>
</feature>
<dbReference type="Gene3D" id="3.40.50.300">
    <property type="entry name" value="P-loop containing nucleotide triphosphate hydrolases"/>
    <property type="match status" value="1"/>
</dbReference>
<dbReference type="PANTHER" id="PTHR21087:SF16">
    <property type="entry name" value="SHIKIMATE KINASE 1, CHLOROPLASTIC"/>
    <property type="match status" value="1"/>
</dbReference>
<reference evidence="8 9" key="1">
    <citation type="journal article" date="2022" name="IScience">
        <title>An ultrasensitive nanofiber-based assay for enzymatic hydrolysis and deep-sea microbial degradation of cellulose.</title>
        <authorList>
            <person name="Tsudome M."/>
            <person name="Tachioka M."/>
            <person name="Miyazaki M."/>
            <person name="Uchimura K."/>
            <person name="Tsuda M."/>
            <person name="Takaki Y."/>
            <person name="Deguchi S."/>
        </authorList>
    </citation>
    <scope>NUCLEOTIDE SEQUENCE [LARGE SCALE GENOMIC DNA]</scope>
    <source>
        <strain evidence="8 9">GE09</strain>
    </source>
</reference>
<dbReference type="InterPro" id="IPR027417">
    <property type="entry name" value="P-loop_NTPase"/>
</dbReference>
<evidence type="ECO:0000313" key="8">
    <source>
        <dbReference type="EMBL" id="BCD98805.1"/>
    </source>
</evidence>
<comment type="function">
    <text evidence="7">Catalyzes the specific phosphorylation of the 3-hydroxyl group of shikimic acid using ATP as a cosubstrate.</text>
</comment>
<keyword evidence="7" id="KW-0479">Metal-binding</keyword>
<accession>A0AAN2BLA2</accession>
<comment type="pathway">
    <text evidence="7">Metabolic intermediate biosynthesis; chorismate biosynthesis; chorismate from D-erythrose 4-phosphate and phosphoenolpyruvate: step 5/7.</text>
</comment>
<dbReference type="HAMAP" id="MF_00109">
    <property type="entry name" value="Shikimate_kinase"/>
    <property type="match status" value="1"/>
</dbReference>
<dbReference type="GO" id="GO:0009073">
    <property type="term" value="P:aromatic amino acid family biosynthetic process"/>
    <property type="evidence" value="ECO:0007669"/>
    <property type="project" value="UniProtKB-KW"/>
</dbReference>
<organism evidence="8 9">
    <name type="scientific">Marinagarivorans cellulosilyticus</name>
    <dbReference type="NCBI Taxonomy" id="2721545"/>
    <lineage>
        <taxon>Bacteria</taxon>
        <taxon>Pseudomonadati</taxon>
        <taxon>Pseudomonadota</taxon>
        <taxon>Gammaproteobacteria</taxon>
        <taxon>Cellvibrionales</taxon>
        <taxon>Cellvibrionaceae</taxon>
        <taxon>Marinagarivorans</taxon>
    </lineage>
</organism>
<protein>
    <recommendedName>
        <fullName evidence="7">Shikimate kinase</fullName>
        <shortName evidence="7">SK</shortName>
        <ecNumber evidence="7">2.7.1.71</ecNumber>
    </recommendedName>
</protein>
<dbReference type="RefSeq" id="WP_236983406.1">
    <property type="nucleotide sequence ID" value="NZ_AP023086.1"/>
</dbReference>
<keyword evidence="3 7" id="KW-0547">Nucleotide-binding</keyword>
<dbReference type="GO" id="GO:0005829">
    <property type="term" value="C:cytosol"/>
    <property type="evidence" value="ECO:0007669"/>
    <property type="project" value="TreeGrafter"/>
</dbReference>
<keyword evidence="9" id="KW-1185">Reference proteome</keyword>
<sequence>MAKSNIVLIGMAGAGKSTIGRILASQLNFPFIDSDQLIEQRENKSLQTLLDSEGYLGLRKIEEEAILTINTSNTVIATGGSAIYSEKAITHLAGQGVLVFLDVPLPLIQQRIGDYSQRGLAKPKAQTLSALYNERHPLYQQHANITVSKSDCKATEIAADIMRLISSQT</sequence>
<comment type="similarity">
    <text evidence="7">Belongs to the shikimate kinase family.</text>
</comment>
<evidence type="ECO:0000256" key="5">
    <source>
        <dbReference type="ARBA" id="ARBA00022840"/>
    </source>
</evidence>
<dbReference type="EMBL" id="AP023086">
    <property type="protein sequence ID" value="BCD98805.1"/>
    <property type="molecule type" value="Genomic_DNA"/>
</dbReference>
<dbReference type="SUPFAM" id="SSF52540">
    <property type="entry name" value="P-loop containing nucleoside triphosphate hydrolases"/>
    <property type="match status" value="1"/>
</dbReference>
<feature type="binding site" evidence="7">
    <location>
        <position position="135"/>
    </location>
    <ligand>
        <name>substrate</name>
    </ligand>
</feature>
<feature type="binding site" evidence="7">
    <location>
        <position position="80"/>
    </location>
    <ligand>
        <name>substrate</name>
    </ligand>
</feature>
<keyword evidence="1 7" id="KW-0028">Amino-acid biosynthesis</keyword>
<keyword evidence="7" id="KW-0460">Magnesium</keyword>
<evidence type="ECO:0000256" key="1">
    <source>
        <dbReference type="ARBA" id="ARBA00022605"/>
    </source>
</evidence>
<dbReference type="GO" id="GO:0005524">
    <property type="term" value="F:ATP binding"/>
    <property type="evidence" value="ECO:0007669"/>
    <property type="project" value="UniProtKB-UniRule"/>
</dbReference>
<feature type="binding site" evidence="7">
    <location>
        <position position="59"/>
    </location>
    <ligand>
        <name>substrate</name>
    </ligand>
</feature>
<evidence type="ECO:0000313" key="9">
    <source>
        <dbReference type="Proteomes" id="UP001320119"/>
    </source>
</evidence>
<feature type="binding site" evidence="7">
    <location>
        <position position="122"/>
    </location>
    <ligand>
        <name>ATP</name>
        <dbReference type="ChEBI" id="CHEBI:30616"/>
    </ligand>
</feature>
<comment type="cofactor">
    <cofactor evidence="7">
        <name>Mg(2+)</name>
        <dbReference type="ChEBI" id="CHEBI:18420"/>
    </cofactor>
    <text evidence="7">Binds 1 Mg(2+) ion per subunit.</text>
</comment>